<dbReference type="PaxDb" id="4113-PGSC0003DMT400092514"/>
<organism evidence="2 3">
    <name type="scientific">Solanum tuberosum</name>
    <name type="common">Potato</name>
    <dbReference type="NCBI Taxonomy" id="4113"/>
    <lineage>
        <taxon>Eukaryota</taxon>
        <taxon>Viridiplantae</taxon>
        <taxon>Streptophyta</taxon>
        <taxon>Embryophyta</taxon>
        <taxon>Tracheophyta</taxon>
        <taxon>Spermatophyta</taxon>
        <taxon>Magnoliopsida</taxon>
        <taxon>eudicotyledons</taxon>
        <taxon>Gunneridae</taxon>
        <taxon>Pentapetalae</taxon>
        <taxon>asterids</taxon>
        <taxon>lamiids</taxon>
        <taxon>Solanales</taxon>
        <taxon>Solanaceae</taxon>
        <taxon>Solanoideae</taxon>
        <taxon>Solaneae</taxon>
        <taxon>Solanum</taxon>
    </lineage>
</organism>
<evidence type="ECO:0000313" key="2">
    <source>
        <dbReference type="EnsemblPlants" id="PGSC0003DMT400092514"/>
    </source>
</evidence>
<dbReference type="AlphaFoldDB" id="M1DPY7"/>
<feature type="compositionally biased region" description="Low complexity" evidence="1">
    <location>
        <begin position="1"/>
        <end position="19"/>
    </location>
</feature>
<accession>M1DPY7</accession>
<dbReference type="Gramene" id="PGSC0003DMT400092514">
    <property type="protein sequence ID" value="PGSC0003DMT400092514"/>
    <property type="gene ID" value="PGSC0003DMG400042085"/>
</dbReference>
<name>M1DPY7_SOLTU</name>
<evidence type="ECO:0008006" key="4">
    <source>
        <dbReference type="Google" id="ProtNLM"/>
    </source>
</evidence>
<evidence type="ECO:0000256" key="1">
    <source>
        <dbReference type="SAM" id="MobiDB-lite"/>
    </source>
</evidence>
<protein>
    <recommendedName>
        <fullName evidence="4">Polyprotein protein</fullName>
    </recommendedName>
</protein>
<sequence>MVFGIVEIPNVPEIPPTTTGQEDRMKKTTDPVSEAETDAEMLKETEGATDDDLTETEAAMIDAAVQASLANTPFAVPSGAGPFEVTLGIETRDQIDSPGNDAQIDGDTS</sequence>
<keyword evidence="3" id="KW-1185">Reference proteome</keyword>
<dbReference type="InParanoid" id="M1DPY7"/>
<dbReference type="EnsemblPlants" id="PGSC0003DMT400092514">
    <property type="protein sequence ID" value="PGSC0003DMT400092514"/>
    <property type="gene ID" value="PGSC0003DMG400042085"/>
</dbReference>
<proteinExistence type="predicted"/>
<dbReference type="Proteomes" id="UP000011115">
    <property type="component" value="Unassembled WGS sequence"/>
</dbReference>
<feature type="region of interest" description="Disordered" evidence="1">
    <location>
        <begin position="1"/>
        <end position="50"/>
    </location>
</feature>
<reference evidence="2" key="2">
    <citation type="submission" date="2015-06" db="UniProtKB">
        <authorList>
            <consortium name="EnsemblPlants"/>
        </authorList>
    </citation>
    <scope>IDENTIFICATION</scope>
    <source>
        <strain evidence="2">DM1-3 516 R44</strain>
    </source>
</reference>
<dbReference type="HOGENOM" id="CLU_029307_11_1_1"/>
<evidence type="ECO:0000313" key="3">
    <source>
        <dbReference type="Proteomes" id="UP000011115"/>
    </source>
</evidence>
<reference evidence="3" key="1">
    <citation type="journal article" date="2011" name="Nature">
        <title>Genome sequence and analysis of the tuber crop potato.</title>
        <authorList>
            <consortium name="The Potato Genome Sequencing Consortium"/>
        </authorList>
    </citation>
    <scope>NUCLEOTIDE SEQUENCE [LARGE SCALE GENOMIC DNA]</scope>
    <source>
        <strain evidence="3">cv. DM1-3 516 R44</strain>
    </source>
</reference>